<dbReference type="InterPro" id="IPR012910">
    <property type="entry name" value="Plug_dom"/>
</dbReference>
<dbReference type="CDD" id="cd01347">
    <property type="entry name" value="ligand_gated_channel"/>
    <property type="match status" value="1"/>
</dbReference>
<dbReference type="PANTHER" id="PTHR30069">
    <property type="entry name" value="TONB-DEPENDENT OUTER MEMBRANE RECEPTOR"/>
    <property type="match status" value="1"/>
</dbReference>
<comment type="caution">
    <text evidence="15">The sequence shown here is derived from an EMBL/GenBank/DDBJ whole genome shotgun (WGS) entry which is preliminary data.</text>
</comment>
<feature type="signal peptide" evidence="12">
    <location>
        <begin position="1"/>
        <end position="28"/>
    </location>
</feature>
<reference evidence="16" key="1">
    <citation type="journal article" date="2019" name="Int. J. Syst. Evol. Microbiol.">
        <title>The Global Catalogue of Microorganisms (GCM) 10K type strain sequencing project: providing services to taxonomists for standard genome sequencing and annotation.</title>
        <authorList>
            <consortium name="The Broad Institute Genomics Platform"/>
            <consortium name="The Broad Institute Genome Sequencing Center for Infectious Disease"/>
            <person name="Wu L."/>
            <person name="Ma J."/>
        </authorList>
    </citation>
    <scope>NUCLEOTIDE SEQUENCE [LARGE SCALE GENOMIC DNA]</scope>
    <source>
        <strain evidence="16">CGMCC 1.15643</strain>
    </source>
</reference>
<dbReference type="EMBL" id="JBHSLI010000001">
    <property type="protein sequence ID" value="MFC5292324.1"/>
    <property type="molecule type" value="Genomic_DNA"/>
</dbReference>
<proteinExistence type="inferred from homology"/>
<feature type="chain" id="PRO_5045574330" evidence="12">
    <location>
        <begin position="29"/>
        <end position="653"/>
    </location>
</feature>
<keyword evidence="16" id="KW-1185">Reference proteome</keyword>
<gene>
    <name evidence="15" type="ORF">ACFPK2_04885</name>
</gene>
<keyword evidence="2 10" id="KW-0813">Transport</keyword>
<evidence type="ECO:0000256" key="5">
    <source>
        <dbReference type="ARBA" id="ARBA00022729"/>
    </source>
</evidence>
<keyword evidence="3 10" id="KW-1134">Transmembrane beta strand</keyword>
<dbReference type="SUPFAM" id="SSF56935">
    <property type="entry name" value="Porins"/>
    <property type="match status" value="1"/>
</dbReference>
<evidence type="ECO:0000256" key="8">
    <source>
        <dbReference type="ARBA" id="ARBA00023170"/>
    </source>
</evidence>
<feature type="domain" description="TonB-dependent receptor-like beta-barrel" evidence="13">
    <location>
        <begin position="191"/>
        <end position="625"/>
    </location>
</feature>
<dbReference type="RefSeq" id="WP_260347613.1">
    <property type="nucleotide sequence ID" value="NZ_JAOAOS010000001.1"/>
</dbReference>
<dbReference type="Pfam" id="PF07715">
    <property type="entry name" value="Plug"/>
    <property type="match status" value="1"/>
</dbReference>
<feature type="domain" description="TonB-dependent receptor plug" evidence="14">
    <location>
        <begin position="60"/>
        <end position="168"/>
    </location>
</feature>
<evidence type="ECO:0000256" key="1">
    <source>
        <dbReference type="ARBA" id="ARBA00004571"/>
    </source>
</evidence>
<keyword evidence="8 15" id="KW-0675">Receptor</keyword>
<dbReference type="InterPro" id="IPR036942">
    <property type="entry name" value="Beta-barrel_TonB_sf"/>
</dbReference>
<evidence type="ECO:0000256" key="3">
    <source>
        <dbReference type="ARBA" id="ARBA00022452"/>
    </source>
</evidence>
<dbReference type="PANTHER" id="PTHR30069:SF29">
    <property type="entry name" value="HEMOGLOBIN AND HEMOGLOBIN-HAPTOGLOBIN-BINDING PROTEIN 1-RELATED"/>
    <property type="match status" value="1"/>
</dbReference>
<comment type="similarity">
    <text evidence="10 11">Belongs to the TonB-dependent receptor family.</text>
</comment>
<keyword evidence="5 12" id="KW-0732">Signal</keyword>
<evidence type="ECO:0000256" key="6">
    <source>
        <dbReference type="ARBA" id="ARBA00023077"/>
    </source>
</evidence>
<dbReference type="InterPro" id="IPR039426">
    <property type="entry name" value="TonB-dep_rcpt-like"/>
</dbReference>
<accession>A0ABW0F1C7</accession>
<evidence type="ECO:0000259" key="14">
    <source>
        <dbReference type="Pfam" id="PF07715"/>
    </source>
</evidence>
<evidence type="ECO:0000256" key="10">
    <source>
        <dbReference type="PROSITE-ProRule" id="PRU01360"/>
    </source>
</evidence>
<keyword evidence="9 10" id="KW-0998">Cell outer membrane</keyword>
<dbReference type="Gene3D" id="2.40.170.20">
    <property type="entry name" value="TonB-dependent receptor, beta-barrel domain"/>
    <property type="match status" value="1"/>
</dbReference>
<evidence type="ECO:0000313" key="15">
    <source>
        <dbReference type="EMBL" id="MFC5292324.1"/>
    </source>
</evidence>
<evidence type="ECO:0000256" key="4">
    <source>
        <dbReference type="ARBA" id="ARBA00022692"/>
    </source>
</evidence>
<dbReference type="Pfam" id="PF00593">
    <property type="entry name" value="TonB_dep_Rec_b-barrel"/>
    <property type="match status" value="1"/>
</dbReference>
<keyword evidence="6 11" id="KW-0798">TonB box</keyword>
<dbReference type="Gene3D" id="2.170.130.10">
    <property type="entry name" value="TonB-dependent receptor, plug domain"/>
    <property type="match status" value="1"/>
</dbReference>
<evidence type="ECO:0000256" key="12">
    <source>
        <dbReference type="SAM" id="SignalP"/>
    </source>
</evidence>
<evidence type="ECO:0000256" key="7">
    <source>
        <dbReference type="ARBA" id="ARBA00023136"/>
    </source>
</evidence>
<evidence type="ECO:0000256" key="2">
    <source>
        <dbReference type="ARBA" id="ARBA00022448"/>
    </source>
</evidence>
<evidence type="ECO:0000313" key="16">
    <source>
        <dbReference type="Proteomes" id="UP001595976"/>
    </source>
</evidence>
<dbReference type="Proteomes" id="UP001595976">
    <property type="component" value="Unassembled WGS sequence"/>
</dbReference>
<comment type="subcellular location">
    <subcellularLocation>
        <location evidence="1 10">Cell outer membrane</location>
        <topology evidence="1 10">Multi-pass membrane protein</topology>
    </subcellularLocation>
</comment>
<keyword evidence="7 10" id="KW-0472">Membrane</keyword>
<dbReference type="InterPro" id="IPR037066">
    <property type="entry name" value="Plug_dom_sf"/>
</dbReference>
<keyword evidence="4 10" id="KW-0812">Transmembrane</keyword>
<evidence type="ECO:0000256" key="9">
    <source>
        <dbReference type="ARBA" id="ARBA00023237"/>
    </source>
</evidence>
<name>A0ABW0F1C7_9HYPH</name>
<organism evidence="15 16">
    <name type="scientific">Bosea minatitlanensis</name>
    <dbReference type="NCBI Taxonomy" id="128782"/>
    <lineage>
        <taxon>Bacteria</taxon>
        <taxon>Pseudomonadati</taxon>
        <taxon>Pseudomonadota</taxon>
        <taxon>Alphaproteobacteria</taxon>
        <taxon>Hyphomicrobiales</taxon>
        <taxon>Boseaceae</taxon>
        <taxon>Bosea</taxon>
    </lineage>
</organism>
<sequence>MFSLSQAAGRGRLLLSVSLLGLACSAGAALGQDRAAAPAAQDSVALDEIVVSPTGKPTPVREVASSVTVVTAEEIEQQQRRTLPQALATVPGLNLVQIGGPGGQTSVFMRGTNSNHVKVLIDGIEANDPSTPNRSFDFGSMQTDDIERIEVLRGPQSGLYGANALGGVISITTRRGEGPPKVTARVEAGSHGTFNQSAGFSGGTDRFDYAFNLSHFRSDSTDSVPSQLIPPGRKVRPNAYDSYTYSARLGFALTDTLRVNWTGRYTDGKFLNPYDAGYPSVPTPYRSSQNYAQAMTRGEVVWDPFAGRFVSRLGVSYTNQDRFNRSPNAFGLLGLPTEYLGERTKVDWRGDLDIAKGHNLIMGLQYERERLETTNFTASNGNRAAFLEYQGNIQDRLFLAANIRRDDDDSYGGHTTWRVAPAVILPWTDTKLKASYGTGFKAPTLNELFVDYRPGYNFHGNPDLRPEESRGWDVGFEQPLFDRKLQFGATWFQNSIRNLIVTNATFDSYANVGRARTNGVEAFAALEISPQFRIRADYTFTLAKDESARQELLRRPRHKASATATWTPMEKLTLSATLIYVGPWIDGNRDFSVSRLKAKGATLVNLAAEYKATDKVAVFGRIDNLFDKRWENPVGFLVPGFGAFGGIKVALGG</sequence>
<evidence type="ECO:0000259" key="13">
    <source>
        <dbReference type="Pfam" id="PF00593"/>
    </source>
</evidence>
<dbReference type="PROSITE" id="PS52016">
    <property type="entry name" value="TONB_DEPENDENT_REC_3"/>
    <property type="match status" value="1"/>
</dbReference>
<evidence type="ECO:0000256" key="11">
    <source>
        <dbReference type="RuleBase" id="RU003357"/>
    </source>
</evidence>
<protein>
    <submittedName>
        <fullName evidence="15">TonB-dependent receptor plug domain-containing protein</fullName>
    </submittedName>
</protein>
<dbReference type="InterPro" id="IPR000531">
    <property type="entry name" value="Beta-barrel_TonB"/>
</dbReference>